<reference evidence="3 4" key="1">
    <citation type="submission" date="2016-07" db="EMBL/GenBank/DDBJ databases">
        <title>Pervasive Adenine N6-methylation of Active Genes in Fungi.</title>
        <authorList>
            <consortium name="DOE Joint Genome Institute"/>
            <person name="Mondo S.J."/>
            <person name="Dannebaum R.O."/>
            <person name="Kuo R.C."/>
            <person name="Labutti K."/>
            <person name="Haridas S."/>
            <person name="Kuo A."/>
            <person name="Salamov A."/>
            <person name="Ahrendt S.R."/>
            <person name="Lipzen A."/>
            <person name="Sullivan W."/>
            <person name="Andreopoulos W.B."/>
            <person name="Clum A."/>
            <person name="Lindquist E."/>
            <person name="Daum C."/>
            <person name="Ramamoorthy G.K."/>
            <person name="Gryganskyi A."/>
            <person name="Culley D."/>
            <person name="Magnuson J.K."/>
            <person name="James T.Y."/>
            <person name="O'Malley M.A."/>
            <person name="Stajich J.E."/>
            <person name="Spatafora J.W."/>
            <person name="Visel A."/>
            <person name="Grigoriev I.V."/>
        </authorList>
    </citation>
    <scope>NUCLEOTIDE SEQUENCE [LARGE SCALE GENOMIC DNA]</scope>
    <source>
        <strain evidence="3 4">CBS 115471</strain>
    </source>
</reference>
<evidence type="ECO:0000259" key="2">
    <source>
        <dbReference type="Pfam" id="PF01156"/>
    </source>
</evidence>
<evidence type="ECO:0000256" key="1">
    <source>
        <dbReference type="ARBA" id="ARBA00009176"/>
    </source>
</evidence>
<evidence type="ECO:0000313" key="4">
    <source>
        <dbReference type="Proteomes" id="UP000193144"/>
    </source>
</evidence>
<dbReference type="AlphaFoldDB" id="A0A1Y1YSQ4"/>
<dbReference type="InterPro" id="IPR036452">
    <property type="entry name" value="Ribo_hydro-like"/>
</dbReference>
<gene>
    <name evidence="3" type="ORF">BCR34DRAFT_606091</name>
</gene>
<comment type="similarity">
    <text evidence="1">Belongs to the IUNH family.</text>
</comment>
<comment type="caution">
    <text evidence="3">The sequence shown here is derived from an EMBL/GenBank/DDBJ whole genome shotgun (WGS) entry which is preliminary data.</text>
</comment>
<sequence length="351" mass="38753">MQSFSNLIDQVLSPRRILGHTLSYLSLFTSSVRAGSTRLIVDTDIFSDVDDAAALLLASTLPNVSLLAVNVNVGSSYSPLAASAILNHYGHPNISIGLRRPYTNESFFDAWAYELGEYTSKVAYHWPGGSLPWFQPEKAWDPVGLYRKTLAESADGSVTIASIGFFKNLSGLLNSTADKYSALDGYELVGKKVQKLAVMGGGYPSGHEFNFWGDNSLTTAHVVNTWPRTVPVTFLGTEVGEVVLTGARLTREGPKNDPVKAAYKWYVGYDTTRQSWDPLTVAYASLGLGNWFEYGNTCGYNHVFANGSNVWIYDEGVKNQHYLRLKIDNETVAEELDELYLKGARLFDNEQ</sequence>
<dbReference type="SUPFAM" id="SSF53590">
    <property type="entry name" value="Nucleoside hydrolase"/>
    <property type="match status" value="1"/>
</dbReference>
<dbReference type="InterPro" id="IPR001910">
    <property type="entry name" value="Inosine/uridine_hydrolase_dom"/>
</dbReference>
<dbReference type="Proteomes" id="UP000193144">
    <property type="component" value="Unassembled WGS sequence"/>
</dbReference>
<proteinExistence type="inferred from homology"/>
<feature type="domain" description="Inosine/uridine-preferring nucleoside hydrolase" evidence="2">
    <location>
        <begin position="39"/>
        <end position="284"/>
    </location>
</feature>
<protein>
    <submittedName>
        <fullName evidence="3">Inosine/uridine-preferring nucleoside hydrolase</fullName>
    </submittedName>
</protein>
<accession>A0A1Y1YSQ4</accession>
<dbReference type="GO" id="GO:0016799">
    <property type="term" value="F:hydrolase activity, hydrolyzing N-glycosyl compounds"/>
    <property type="evidence" value="ECO:0007669"/>
    <property type="project" value="InterPro"/>
</dbReference>
<organism evidence="3 4">
    <name type="scientific">Clohesyomyces aquaticus</name>
    <dbReference type="NCBI Taxonomy" id="1231657"/>
    <lineage>
        <taxon>Eukaryota</taxon>
        <taxon>Fungi</taxon>
        <taxon>Dikarya</taxon>
        <taxon>Ascomycota</taxon>
        <taxon>Pezizomycotina</taxon>
        <taxon>Dothideomycetes</taxon>
        <taxon>Pleosporomycetidae</taxon>
        <taxon>Pleosporales</taxon>
        <taxon>Lindgomycetaceae</taxon>
        <taxon>Clohesyomyces</taxon>
    </lineage>
</organism>
<dbReference type="Pfam" id="PF01156">
    <property type="entry name" value="IU_nuc_hydro"/>
    <property type="match status" value="1"/>
</dbReference>
<evidence type="ECO:0000313" key="3">
    <source>
        <dbReference type="EMBL" id="ORY01063.1"/>
    </source>
</evidence>
<dbReference type="PANTHER" id="PTHR43264">
    <property type="match status" value="1"/>
</dbReference>
<keyword evidence="4" id="KW-1185">Reference proteome</keyword>
<keyword evidence="3" id="KW-0378">Hydrolase</keyword>
<dbReference type="PANTHER" id="PTHR43264:SF1">
    <property type="entry name" value="INOSINE_URIDINE-PREFERRING NUCLEOSIDE HYDROLASE DOMAIN-CONTAINING PROTEIN"/>
    <property type="match status" value="1"/>
</dbReference>
<dbReference type="OrthoDB" id="187522at2759"/>
<dbReference type="STRING" id="1231657.A0A1Y1YSQ4"/>
<dbReference type="EMBL" id="MCFA01000175">
    <property type="protein sequence ID" value="ORY01063.1"/>
    <property type="molecule type" value="Genomic_DNA"/>
</dbReference>
<dbReference type="Gene3D" id="3.90.245.10">
    <property type="entry name" value="Ribonucleoside hydrolase-like"/>
    <property type="match status" value="1"/>
</dbReference>
<name>A0A1Y1YSQ4_9PLEO</name>